<dbReference type="PANTHER" id="PTHR30336:SF20">
    <property type="entry name" value="DUF218 DOMAIN-CONTAINING PROTEIN"/>
    <property type="match status" value="1"/>
</dbReference>
<organism evidence="2 3">
    <name type="scientific">Niastella soli</name>
    <dbReference type="NCBI Taxonomy" id="2821487"/>
    <lineage>
        <taxon>Bacteria</taxon>
        <taxon>Pseudomonadati</taxon>
        <taxon>Bacteroidota</taxon>
        <taxon>Chitinophagia</taxon>
        <taxon>Chitinophagales</taxon>
        <taxon>Chitinophagaceae</taxon>
        <taxon>Niastella</taxon>
    </lineage>
</organism>
<dbReference type="PANTHER" id="PTHR30336">
    <property type="entry name" value="INNER MEMBRANE PROTEIN, PROBABLE PERMEASE"/>
    <property type="match status" value="1"/>
</dbReference>
<comment type="caution">
    <text evidence="2">The sequence shown here is derived from an EMBL/GenBank/DDBJ whole genome shotgun (WGS) entry which is preliminary data.</text>
</comment>
<gene>
    <name evidence="2" type="ORF">J7I42_33780</name>
</gene>
<dbReference type="Proteomes" id="UP000677244">
    <property type="component" value="Unassembled WGS sequence"/>
</dbReference>
<dbReference type="EMBL" id="JAGHKO010000024">
    <property type="protein sequence ID" value="MBO9205308.1"/>
    <property type="molecule type" value="Genomic_DNA"/>
</dbReference>
<feature type="domain" description="DUF218" evidence="1">
    <location>
        <begin position="43"/>
        <end position="161"/>
    </location>
</feature>
<reference evidence="2 3" key="1">
    <citation type="submission" date="2021-03" db="EMBL/GenBank/DDBJ databases">
        <title>Assistant Professor.</title>
        <authorList>
            <person name="Huq M.A."/>
        </authorList>
    </citation>
    <scope>NUCLEOTIDE SEQUENCE [LARGE SCALE GENOMIC DNA]</scope>
    <source>
        <strain evidence="2 3">MAH-29</strain>
    </source>
</reference>
<accession>A0ABS3Z590</accession>
<dbReference type="Gene3D" id="3.40.50.620">
    <property type="entry name" value="HUPs"/>
    <property type="match status" value="1"/>
</dbReference>
<dbReference type="CDD" id="cd06259">
    <property type="entry name" value="YdcF-like"/>
    <property type="match status" value="1"/>
</dbReference>
<dbReference type="InterPro" id="IPR051599">
    <property type="entry name" value="Cell_Envelope_Assoc"/>
</dbReference>
<evidence type="ECO:0000259" key="1">
    <source>
        <dbReference type="Pfam" id="PF02698"/>
    </source>
</evidence>
<proteinExistence type="predicted"/>
<dbReference type="InterPro" id="IPR003848">
    <property type="entry name" value="DUF218"/>
</dbReference>
<name>A0ABS3Z590_9BACT</name>
<keyword evidence="3" id="KW-1185">Reference proteome</keyword>
<dbReference type="InterPro" id="IPR014729">
    <property type="entry name" value="Rossmann-like_a/b/a_fold"/>
</dbReference>
<evidence type="ECO:0000313" key="2">
    <source>
        <dbReference type="EMBL" id="MBO9205308.1"/>
    </source>
</evidence>
<dbReference type="Pfam" id="PF02698">
    <property type="entry name" value="DUF218"/>
    <property type="match status" value="1"/>
</dbReference>
<evidence type="ECO:0000313" key="3">
    <source>
        <dbReference type="Proteomes" id="UP000677244"/>
    </source>
</evidence>
<sequence length="231" mass="26724">MIWMQPLLLINLTVQIMINQEAIALAKILWNYHQLHHTLEQSDCILVLGSLDIRTAERGADIYLQGYAPIIIFSGGLGKLTKDMWAETEADLFATIALDRGVPREAIFIENKSTNTGENILYTQQLLKEKNLHLNSFIVVQKPYMERRSYATFKKHWPDKKLLVTSPLLSFEEYPTTDISVEKLINMMVGDLQRIKFYPEKGFQIYQEIPVDVWDAYEQLVAMGFNKQLIK</sequence>
<protein>
    <submittedName>
        <fullName evidence="2">YdcF family protein</fullName>
    </submittedName>
</protein>
<dbReference type="RefSeq" id="WP_209144758.1">
    <property type="nucleotide sequence ID" value="NZ_JAGHKO010000024.1"/>
</dbReference>